<feature type="transmembrane region" description="Helical" evidence="6">
    <location>
        <begin position="60"/>
        <end position="77"/>
    </location>
</feature>
<evidence type="ECO:0000256" key="2">
    <source>
        <dbReference type="ARBA" id="ARBA00022475"/>
    </source>
</evidence>
<keyword evidence="2" id="KW-1003">Cell membrane</keyword>
<feature type="transmembrane region" description="Helical" evidence="6">
    <location>
        <begin position="338"/>
        <end position="355"/>
    </location>
</feature>
<dbReference type="STRING" id="1836467.BTR34_08515"/>
<dbReference type="InterPro" id="IPR050833">
    <property type="entry name" value="Poly_Biosynth_Transport"/>
</dbReference>
<dbReference type="PANTHER" id="PTHR30250:SF11">
    <property type="entry name" value="O-ANTIGEN TRANSPORTER-RELATED"/>
    <property type="match status" value="1"/>
</dbReference>
<feature type="transmembrane region" description="Helical" evidence="6">
    <location>
        <begin position="123"/>
        <end position="143"/>
    </location>
</feature>
<dbReference type="KEGG" id="mart:BTR34_08515"/>
<keyword evidence="8" id="KW-1185">Reference proteome</keyword>
<keyword evidence="5 6" id="KW-0472">Membrane</keyword>
<evidence type="ECO:0000256" key="3">
    <source>
        <dbReference type="ARBA" id="ARBA00022692"/>
    </source>
</evidence>
<comment type="caution">
    <text evidence="7">The sequence shown here is derived from an EMBL/GenBank/DDBJ whole genome shotgun (WGS) entry which is preliminary data.</text>
</comment>
<evidence type="ECO:0000256" key="5">
    <source>
        <dbReference type="ARBA" id="ARBA00023136"/>
    </source>
</evidence>
<keyword evidence="4 6" id="KW-1133">Transmembrane helix</keyword>
<evidence type="ECO:0008006" key="9">
    <source>
        <dbReference type="Google" id="ProtNLM"/>
    </source>
</evidence>
<evidence type="ECO:0000256" key="1">
    <source>
        <dbReference type="ARBA" id="ARBA00004651"/>
    </source>
</evidence>
<gene>
    <name evidence="7" type="ORF">A9200_00165</name>
</gene>
<name>A0A1B7ZE63_9FLAO</name>
<feature type="transmembrane region" description="Helical" evidence="6">
    <location>
        <begin position="98"/>
        <end position="117"/>
    </location>
</feature>
<dbReference type="GO" id="GO:0005886">
    <property type="term" value="C:plasma membrane"/>
    <property type="evidence" value="ECO:0007669"/>
    <property type="project" value="UniProtKB-SubCell"/>
</dbReference>
<proteinExistence type="predicted"/>
<evidence type="ECO:0000256" key="6">
    <source>
        <dbReference type="SAM" id="Phobius"/>
    </source>
</evidence>
<sequence length="369" mass="42824">MISTTIFGLEYYNISNRNIVKAENKDEVYIDHLRFFYTLSPLIFIVQILVFLSLFPSELITISNILLILIIGILDYFSQEAYRYLMINKLYRKGNVQLIYKSGFFILLILLYEFFFSDIDFKVLLQILLLSYVLLFLVVYKVFSKHLFQFTFSHFKFLNYIELKKTLSVLTPFLLLIFFLKGIEFVDKFLIGKQVGLEKTGIYSFLFSMASVLGVFVISGFYIIYLPQLIANFKSDKNGFKKVFFKFSLLTIISSIVIAILIVLISPYVFEIIDKKIMLAHIDVLYLLLIGFVLHNTSLIPHVFLYVCHDEAKISLIMGLAFMVNLVLNLFMIPKLGIMGAGYSFVITYVVIVVFKTIRAIIKWRSVVV</sequence>
<evidence type="ECO:0000313" key="8">
    <source>
        <dbReference type="Proteomes" id="UP000092164"/>
    </source>
</evidence>
<feature type="transmembrane region" description="Helical" evidence="6">
    <location>
        <begin position="203"/>
        <end position="226"/>
    </location>
</feature>
<keyword evidence="3 6" id="KW-0812">Transmembrane</keyword>
<protein>
    <recommendedName>
        <fullName evidence="9">Polysaccharide biosynthesis protein C-terminal domain-containing protein</fullName>
    </recommendedName>
</protein>
<organism evidence="7 8">
    <name type="scientific">Maribacter hydrothermalis</name>
    <dbReference type="NCBI Taxonomy" id="1836467"/>
    <lineage>
        <taxon>Bacteria</taxon>
        <taxon>Pseudomonadati</taxon>
        <taxon>Bacteroidota</taxon>
        <taxon>Flavobacteriia</taxon>
        <taxon>Flavobacteriales</taxon>
        <taxon>Flavobacteriaceae</taxon>
        <taxon>Maribacter</taxon>
    </lineage>
</organism>
<feature type="transmembrane region" description="Helical" evidence="6">
    <location>
        <begin position="285"/>
        <end position="307"/>
    </location>
</feature>
<feature type="transmembrane region" description="Helical" evidence="6">
    <location>
        <begin position="163"/>
        <end position="183"/>
    </location>
</feature>
<feature type="transmembrane region" description="Helical" evidence="6">
    <location>
        <begin position="247"/>
        <end position="270"/>
    </location>
</feature>
<evidence type="ECO:0000256" key="4">
    <source>
        <dbReference type="ARBA" id="ARBA00022989"/>
    </source>
</evidence>
<dbReference type="PANTHER" id="PTHR30250">
    <property type="entry name" value="PST FAMILY PREDICTED COLANIC ACID TRANSPORTER"/>
    <property type="match status" value="1"/>
</dbReference>
<accession>A0A1B7ZE63</accession>
<dbReference type="Proteomes" id="UP000092164">
    <property type="component" value="Unassembled WGS sequence"/>
</dbReference>
<reference evidence="8" key="1">
    <citation type="submission" date="2016-06" db="EMBL/GenBank/DDBJ databases">
        <authorList>
            <person name="Zhan P."/>
        </authorList>
    </citation>
    <scope>NUCLEOTIDE SEQUENCE [LARGE SCALE GENOMIC DNA]</scope>
    <source>
        <strain evidence="8">T28</strain>
    </source>
</reference>
<evidence type="ECO:0000313" key="7">
    <source>
        <dbReference type="EMBL" id="OBR41840.1"/>
    </source>
</evidence>
<comment type="subcellular location">
    <subcellularLocation>
        <location evidence="1">Cell membrane</location>
        <topology evidence="1">Multi-pass membrane protein</topology>
    </subcellularLocation>
</comment>
<feature type="transmembrane region" description="Helical" evidence="6">
    <location>
        <begin position="314"/>
        <end position="332"/>
    </location>
</feature>
<feature type="transmembrane region" description="Helical" evidence="6">
    <location>
        <begin position="35"/>
        <end position="54"/>
    </location>
</feature>
<dbReference type="EMBL" id="LZFP01000001">
    <property type="protein sequence ID" value="OBR41840.1"/>
    <property type="molecule type" value="Genomic_DNA"/>
</dbReference>
<dbReference type="AlphaFoldDB" id="A0A1B7ZE63"/>